<evidence type="ECO:0000313" key="12">
    <source>
        <dbReference type="EMBL" id="ASC03821.1"/>
    </source>
</evidence>
<reference evidence="12 13" key="1">
    <citation type="submission" date="2017-06" db="EMBL/GenBank/DDBJ databases">
        <title>Draft genome sequence of Fusobacterium nucleatum subsp. polymorphum KCOM 1260 (=ChDC F218).</title>
        <authorList>
            <person name="Kook J.-K."/>
            <person name="Park S.-N."/>
            <person name="Lim Y.K."/>
            <person name="Roh H."/>
        </authorList>
    </citation>
    <scope>NUCLEOTIDE SEQUENCE [LARGE SCALE GENOMIC DNA]</scope>
    <source>
        <strain evidence="13">KCOM 1260 (ChDC F218)</strain>
    </source>
</reference>
<name>A0A1Z3CJQ0_FUSNP</name>
<comment type="pathway">
    <text evidence="9">Protein modification; lipoprotein biosynthesis (signal peptide cleavage).</text>
</comment>
<feature type="active site" evidence="9">
    <location>
        <position position="141"/>
    </location>
</feature>
<keyword evidence="7 9" id="KW-1133">Transmembrane helix</keyword>
<dbReference type="GO" id="GO:0006508">
    <property type="term" value="P:proteolysis"/>
    <property type="evidence" value="ECO:0007669"/>
    <property type="project" value="UniProtKB-KW"/>
</dbReference>
<organism evidence="12 13">
    <name type="scientific">Fusobacterium nucleatum subsp. polymorphum</name>
    <name type="common">Fusobacterium polymorphum</name>
    <dbReference type="NCBI Taxonomy" id="76857"/>
    <lineage>
        <taxon>Bacteria</taxon>
        <taxon>Fusobacteriati</taxon>
        <taxon>Fusobacteriota</taxon>
        <taxon>Fusobacteriia</taxon>
        <taxon>Fusobacteriales</taxon>
        <taxon>Fusobacteriaceae</taxon>
        <taxon>Fusobacterium</taxon>
    </lineage>
</organism>
<comment type="subcellular location">
    <subcellularLocation>
        <location evidence="9">Cell membrane</location>
        <topology evidence="9">Multi-pass membrane protein</topology>
    </subcellularLocation>
</comment>
<evidence type="ECO:0000256" key="7">
    <source>
        <dbReference type="ARBA" id="ARBA00022989"/>
    </source>
</evidence>
<keyword evidence="5 9" id="KW-0064">Aspartyl protease</keyword>
<dbReference type="Pfam" id="PF01252">
    <property type="entry name" value="Peptidase_A8"/>
    <property type="match status" value="1"/>
</dbReference>
<dbReference type="HAMAP" id="MF_00161">
    <property type="entry name" value="LspA"/>
    <property type="match status" value="1"/>
</dbReference>
<keyword evidence="6 9" id="KW-0378">Hydrolase</keyword>
<evidence type="ECO:0000256" key="6">
    <source>
        <dbReference type="ARBA" id="ARBA00022801"/>
    </source>
</evidence>
<comment type="function">
    <text evidence="9 10">This protein specifically catalyzes the removal of signal peptides from prolipoproteins.</text>
</comment>
<evidence type="ECO:0000256" key="9">
    <source>
        <dbReference type="HAMAP-Rule" id="MF_00161"/>
    </source>
</evidence>
<gene>
    <name evidence="9 12" type="primary">lspA</name>
    <name evidence="12" type="ORF">CBG50_11540</name>
</gene>
<feature type="transmembrane region" description="Helical" evidence="9">
    <location>
        <begin position="72"/>
        <end position="89"/>
    </location>
</feature>
<feature type="active site" evidence="9">
    <location>
        <position position="125"/>
    </location>
</feature>
<feature type="transmembrane region" description="Helical" evidence="9">
    <location>
        <begin position="101"/>
        <end position="119"/>
    </location>
</feature>
<evidence type="ECO:0000256" key="1">
    <source>
        <dbReference type="ARBA" id="ARBA00006139"/>
    </source>
</evidence>
<dbReference type="GO" id="GO:0005886">
    <property type="term" value="C:plasma membrane"/>
    <property type="evidence" value="ECO:0007669"/>
    <property type="project" value="UniProtKB-SubCell"/>
</dbReference>
<evidence type="ECO:0000256" key="2">
    <source>
        <dbReference type="ARBA" id="ARBA00022475"/>
    </source>
</evidence>
<dbReference type="AlphaFoldDB" id="A0A1Z3CJQ0"/>
<dbReference type="UniPathway" id="UPA00665"/>
<feature type="transmembrane region" description="Helical" evidence="9">
    <location>
        <begin position="131"/>
        <end position="153"/>
    </location>
</feature>
<dbReference type="PANTHER" id="PTHR33695">
    <property type="entry name" value="LIPOPROTEIN SIGNAL PEPTIDASE"/>
    <property type="match status" value="1"/>
</dbReference>
<keyword evidence="3 9" id="KW-0645">Protease</keyword>
<comment type="catalytic activity">
    <reaction evidence="9 10">
        <text>Release of signal peptides from bacterial membrane prolipoproteins. Hydrolyzes -Xaa-Yaa-Zaa-|-(S,diacylglyceryl)Cys-, in which Xaa is hydrophobic (preferably Leu), and Yaa (Ala or Ser) and Zaa (Gly or Ala) have small, neutral side chains.</text>
        <dbReference type="EC" id="3.4.23.36"/>
    </reaction>
</comment>
<dbReference type="InterPro" id="IPR001872">
    <property type="entry name" value="Peptidase_A8"/>
</dbReference>
<keyword evidence="4 9" id="KW-0812">Transmembrane</keyword>
<dbReference type="PANTHER" id="PTHR33695:SF1">
    <property type="entry name" value="LIPOPROTEIN SIGNAL PEPTIDASE"/>
    <property type="match status" value="1"/>
</dbReference>
<dbReference type="PROSITE" id="PS00855">
    <property type="entry name" value="SPASE_II"/>
    <property type="match status" value="1"/>
</dbReference>
<evidence type="ECO:0000256" key="11">
    <source>
        <dbReference type="RuleBase" id="RU004181"/>
    </source>
</evidence>
<feature type="transmembrane region" description="Helical" evidence="9">
    <location>
        <begin position="7"/>
        <end position="26"/>
    </location>
</feature>
<dbReference type="PRINTS" id="PR00781">
    <property type="entry name" value="LIPOSIGPTASE"/>
</dbReference>
<dbReference type="EMBL" id="CP021934">
    <property type="protein sequence ID" value="ASC03821.1"/>
    <property type="molecule type" value="Genomic_DNA"/>
</dbReference>
<evidence type="ECO:0000256" key="3">
    <source>
        <dbReference type="ARBA" id="ARBA00022670"/>
    </source>
</evidence>
<evidence type="ECO:0000256" key="8">
    <source>
        <dbReference type="ARBA" id="ARBA00023136"/>
    </source>
</evidence>
<keyword evidence="2 9" id="KW-1003">Cell membrane</keyword>
<dbReference type="EC" id="3.4.23.36" evidence="9"/>
<dbReference type="NCBIfam" id="TIGR00077">
    <property type="entry name" value="lspA"/>
    <property type="match status" value="1"/>
</dbReference>
<evidence type="ECO:0000256" key="10">
    <source>
        <dbReference type="RuleBase" id="RU000594"/>
    </source>
</evidence>
<keyword evidence="13" id="KW-1185">Reference proteome</keyword>
<sequence length="165" mass="19077">MSKMYSSIEIGDSMIYIFLFLILLIIDQYSKFIVDSTLSVGETVPVIDNFFNLTYVQNRGVAFGLFQGKIDIVSILAIVAIGLILFYFCKNFKKISFLERIAYTMIFAGAVGNMIDRIFRAYVVDMLDFRGIWSFIFNFADVWINIGVVLIIVEHIFFNRKKRVK</sequence>
<comment type="similarity">
    <text evidence="1 9 11">Belongs to the peptidase A8 family.</text>
</comment>
<evidence type="ECO:0000256" key="5">
    <source>
        <dbReference type="ARBA" id="ARBA00022750"/>
    </source>
</evidence>
<proteinExistence type="inferred from homology"/>
<evidence type="ECO:0000256" key="4">
    <source>
        <dbReference type="ARBA" id="ARBA00022692"/>
    </source>
</evidence>
<dbReference type="GO" id="GO:0004190">
    <property type="term" value="F:aspartic-type endopeptidase activity"/>
    <property type="evidence" value="ECO:0007669"/>
    <property type="project" value="UniProtKB-UniRule"/>
</dbReference>
<accession>A0A1Z3CJQ0</accession>
<dbReference type="Proteomes" id="UP000196759">
    <property type="component" value="Chromosome"/>
</dbReference>
<evidence type="ECO:0000313" key="13">
    <source>
        <dbReference type="Proteomes" id="UP000196759"/>
    </source>
</evidence>
<protein>
    <recommendedName>
        <fullName evidence="9">Lipoprotein signal peptidase</fullName>
        <ecNumber evidence="9">3.4.23.36</ecNumber>
    </recommendedName>
    <alternativeName>
        <fullName evidence="9">Prolipoprotein signal peptidase</fullName>
    </alternativeName>
    <alternativeName>
        <fullName evidence="9">Signal peptidase II</fullName>
        <shortName evidence="9">SPase II</shortName>
    </alternativeName>
</protein>
<keyword evidence="8 9" id="KW-0472">Membrane</keyword>